<evidence type="ECO:0000259" key="4">
    <source>
        <dbReference type="Pfam" id="PF12819"/>
    </source>
</evidence>
<reference evidence="5 6" key="1">
    <citation type="journal article" date="2019" name="Nat. Plants">
        <title>Stout camphor tree genome fills gaps in understanding of flowering plant genome evolution.</title>
        <authorList>
            <person name="Chaw S.M."/>
            <person name="Liu Y.C."/>
            <person name="Wu Y.W."/>
            <person name="Wang H.Y."/>
            <person name="Lin C.I."/>
            <person name="Wu C.S."/>
            <person name="Ke H.M."/>
            <person name="Chang L.Y."/>
            <person name="Hsu C.Y."/>
            <person name="Yang H.T."/>
            <person name="Sudianto E."/>
            <person name="Hsu M.H."/>
            <person name="Wu K.P."/>
            <person name="Wang L.N."/>
            <person name="Leebens-Mack J.H."/>
            <person name="Tsai I.J."/>
        </authorList>
    </citation>
    <scope>NUCLEOTIDE SEQUENCE [LARGE SCALE GENOMIC DNA]</scope>
    <source>
        <strain evidence="6">cv. Chaw 1501</strain>
        <tissue evidence="5">Young leaves</tissue>
    </source>
</reference>
<keyword evidence="5" id="KW-0418">Kinase</keyword>
<sequence length="580" mass="62847">MENLEVVDGVHMKVIFTFFVSIDCGSKDFYTDGNNIVWEGDDTLIQNGESRLVKNSSSVSQVMSTLRVFSIRKKNCYSVDVDKGIPVLVRASFYYGNYDGRSSPPTFDLQFDGNDWATVTTLMDLLVYYEVIYVPKGTSISVCVAQTKPNQLPFISALEVRSLSEGMYDKGDPNLPLFLSRRFAFGANESVRFSSDPYDRIWVATAAANGITAVTSDSTFTSSNTKDSPPSSVLLTAITPTVSTDSIILHMSMLTGEVPVYINTYFSEMSQLDSTAKRSFSIFADNQKISDPIVPPYQDAVEYTFIGTANSSTTISLVATSDSTLPPLINAMEIFQVGDALTDGTNSNDVQALSLLQQQFVTLQEWSGDPCLPATFNWDWVACSSDAIPRITALYLDGFQLDGILPDFSSMDALQTIDLHNNTLNGGIPDFLGSLPNLKELVSGNPNLCVSGNSCTTTDTGTSSGTGSSTRISYRKKSKVPVILGTSIPAFLGFWIIVSIVAFILQKRKTASIATVSAGQMGGQGKPNGPPQAANGHGPIGGHGQSMNNDFKVEIEQQMGAELADLMEQQAQENENDRND</sequence>
<gene>
    <name evidence="5" type="ORF">CKAN_02485600</name>
</gene>
<evidence type="ECO:0000313" key="5">
    <source>
        <dbReference type="EMBL" id="RWR95507.1"/>
    </source>
</evidence>
<comment type="caution">
    <text evidence="5">The sequence shown here is derived from an EMBL/GenBank/DDBJ whole genome shotgun (WGS) entry which is preliminary data.</text>
</comment>
<dbReference type="OrthoDB" id="2143199at2759"/>
<protein>
    <submittedName>
        <fullName evidence="5">Putative LRR receptor-like serine/threonine-protein kinase</fullName>
    </submittedName>
</protein>
<dbReference type="GO" id="GO:0016020">
    <property type="term" value="C:membrane"/>
    <property type="evidence" value="ECO:0007669"/>
    <property type="project" value="UniProtKB-SubCell"/>
</dbReference>
<keyword evidence="3" id="KW-0812">Transmembrane</keyword>
<dbReference type="InterPro" id="IPR024788">
    <property type="entry name" value="Malectin-like_Carb-bd_dom"/>
</dbReference>
<feature type="transmembrane region" description="Helical" evidence="3">
    <location>
        <begin position="482"/>
        <end position="505"/>
    </location>
</feature>
<feature type="region of interest" description="Disordered" evidence="2">
    <location>
        <begin position="519"/>
        <end position="580"/>
    </location>
</feature>
<name>A0A443PXL9_9MAGN</name>
<proteinExistence type="predicted"/>
<evidence type="ECO:0000256" key="3">
    <source>
        <dbReference type="SAM" id="Phobius"/>
    </source>
</evidence>
<dbReference type="Gene3D" id="3.80.10.10">
    <property type="entry name" value="Ribonuclease Inhibitor"/>
    <property type="match status" value="1"/>
</dbReference>
<keyword evidence="3" id="KW-0472">Membrane</keyword>
<evidence type="ECO:0000256" key="2">
    <source>
        <dbReference type="SAM" id="MobiDB-lite"/>
    </source>
</evidence>
<keyword evidence="5" id="KW-0808">Transferase</keyword>
<dbReference type="STRING" id="337451.A0A443PXL9"/>
<organism evidence="5 6">
    <name type="scientific">Cinnamomum micranthum f. kanehirae</name>
    <dbReference type="NCBI Taxonomy" id="337451"/>
    <lineage>
        <taxon>Eukaryota</taxon>
        <taxon>Viridiplantae</taxon>
        <taxon>Streptophyta</taxon>
        <taxon>Embryophyta</taxon>
        <taxon>Tracheophyta</taxon>
        <taxon>Spermatophyta</taxon>
        <taxon>Magnoliopsida</taxon>
        <taxon>Magnoliidae</taxon>
        <taxon>Laurales</taxon>
        <taxon>Lauraceae</taxon>
        <taxon>Cinnamomum</taxon>
    </lineage>
</organism>
<feature type="domain" description="Malectin-like" evidence="4">
    <location>
        <begin position="22"/>
        <end position="337"/>
    </location>
</feature>
<dbReference type="Pfam" id="PF12819">
    <property type="entry name" value="Malectin_like"/>
    <property type="match status" value="1"/>
</dbReference>
<dbReference type="AlphaFoldDB" id="A0A443PXL9"/>
<accession>A0A443PXL9</accession>
<evidence type="ECO:0000256" key="1">
    <source>
        <dbReference type="ARBA" id="ARBA00004167"/>
    </source>
</evidence>
<comment type="subcellular location">
    <subcellularLocation>
        <location evidence="1">Membrane</location>
        <topology evidence="1">Single-pass membrane protein</topology>
    </subcellularLocation>
</comment>
<dbReference type="InterPro" id="IPR032675">
    <property type="entry name" value="LRR_dom_sf"/>
</dbReference>
<dbReference type="SUPFAM" id="SSF52058">
    <property type="entry name" value="L domain-like"/>
    <property type="match status" value="1"/>
</dbReference>
<dbReference type="GO" id="GO:0016301">
    <property type="term" value="F:kinase activity"/>
    <property type="evidence" value="ECO:0007669"/>
    <property type="project" value="UniProtKB-KW"/>
</dbReference>
<keyword evidence="3" id="KW-1133">Transmembrane helix</keyword>
<dbReference type="PANTHER" id="PTHR45631">
    <property type="entry name" value="OS07G0107800 PROTEIN-RELATED"/>
    <property type="match status" value="1"/>
</dbReference>
<keyword evidence="5" id="KW-0675">Receptor</keyword>
<dbReference type="PANTHER" id="PTHR45631:SF44">
    <property type="entry name" value="CARBOHYDRATE-BINDING PROTEIN OF THE ER PROTEIN"/>
    <property type="match status" value="1"/>
</dbReference>
<dbReference type="Proteomes" id="UP000283530">
    <property type="component" value="Unassembled WGS sequence"/>
</dbReference>
<dbReference type="EMBL" id="QPKB01000011">
    <property type="protein sequence ID" value="RWR95507.1"/>
    <property type="molecule type" value="Genomic_DNA"/>
</dbReference>
<keyword evidence="6" id="KW-1185">Reference proteome</keyword>
<evidence type="ECO:0000313" key="6">
    <source>
        <dbReference type="Proteomes" id="UP000283530"/>
    </source>
</evidence>